<feature type="compositionally biased region" description="Basic and acidic residues" evidence="5">
    <location>
        <begin position="31"/>
        <end position="44"/>
    </location>
</feature>
<feature type="compositionally biased region" description="Basic and acidic residues" evidence="5">
    <location>
        <begin position="398"/>
        <end position="407"/>
    </location>
</feature>
<feature type="region of interest" description="Disordered" evidence="5">
    <location>
        <begin position="478"/>
        <end position="511"/>
    </location>
</feature>
<dbReference type="GeneID" id="109216746"/>
<feature type="compositionally biased region" description="Low complexity" evidence="5">
    <location>
        <begin position="498"/>
        <end position="511"/>
    </location>
</feature>
<dbReference type="OrthoDB" id="1936656at2759"/>
<evidence type="ECO:0000256" key="3">
    <source>
        <dbReference type="ARBA" id="ARBA00023242"/>
    </source>
</evidence>
<feature type="compositionally biased region" description="Low complexity" evidence="5">
    <location>
        <begin position="15"/>
        <end position="30"/>
    </location>
</feature>
<evidence type="ECO:0000313" key="7">
    <source>
        <dbReference type="EMBL" id="OIT23132.1"/>
    </source>
</evidence>
<feature type="compositionally biased region" description="Polar residues" evidence="5">
    <location>
        <begin position="341"/>
        <end position="359"/>
    </location>
</feature>
<dbReference type="Pfam" id="PF16135">
    <property type="entry name" value="TDBD"/>
    <property type="match status" value="1"/>
</dbReference>
<feature type="region of interest" description="Disordered" evidence="5">
    <location>
        <begin position="322"/>
        <end position="409"/>
    </location>
</feature>
<evidence type="ECO:0000256" key="2">
    <source>
        <dbReference type="ARBA" id="ARBA00006081"/>
    </source>
</evidence>
<evidence type="ECO:0000256" key="1">
    <source>
        <dbReference type="ARBA" id="ARBA00004123"/>
    </source>
</evidence>
<comment type="function">
    <text evidence="4">Acts as a negative regulator of abscisic acid (ABA) response.</text>
</comment>
<organism evidence="7 8">
    <name type="scientific">Nicotiana attenuata</name>
    <name type="common">Coyote tobacco</name>
    <dbReference type="NCBI Taxonomy" id="49451"/>
    <lineage>
        <taxon>Eukaryota</taxon>
        <taxon>Viridiplantae</taxon>
        <taxon>Streptophyta</taxon>
        <taxon>Embryophyta</taxon>
        <taxon>Tracheophyta</taxon>
        <taxon>Spermatophyta</taxon>
        <taxon>Magnoliopsida</taxon>
        <taxon>eudicotyledons</taxon>
        <taxon>Gunneridae</taxon>
        <taxon>Pentapetalae</taxon>
        <taxon>asterids</taxon>
        <taxon>lamiids</taxon>
        <taxon>Solanales</taxon>
        <taxon>Solanaceae</taxon>
        <taxon>Nicotianoideae</taxon>
        <taxon>Nicotianeae</taxon>
        <taxon>Nicotiana</taxon>
    </lineage>
</organism>
<dbReference type="GO" id="GO:0009867">
    <property type="term" value="P:jasmonic acid mediated signaling pathway"/>
    <property type="evidence" value="ECO:0007669"/>
    <property type="project" value="EnsemblPlants"/>
</dbReference>
<dbReference type="InterPro" id="IPR031307">
    <property type="entry name" value="Ninja_fam"/>
</dbReference>
<comment type="similarity">
    <text evidence="2 4">Belongs to the Ninja family.</text>
</comment>
<feature type="region of interest" description="Disordered" evidence="5">
    <location>
        <begin position="1"/>
        <end position="179"/>
    </location>
</feature>
<dbReference type="GO" id="GO:1901371">
    <property type="term" value="P:regulation of leaf morphogenesis"/>
    <property type="evidence" value="ECO:0007669"/>
    <property type="project" value="EnsemblPlants"/>
</dbReference>
<name>A0A1J6K3A7_NICAT</name>
<dbReference type="KEGG" id="nau:109216746"/>
<feature type="compositionally biased region" description="Polar residues" evidence="5">
    <location>
        <begin position="487"/>
        <end position="497"/>
    </location>
</feature>
<evidence type="ECO:0000256" key="5">
    <source>
        <dbReference type="SAM" id="MobiDB-lite"/>
    </source>
</evidence>
<dbReference type="EMBL" id="MJEQ01003335">
    <property type="protein sequence ID" value="OIT23132.1"/>
    <property type="molecule type" value="Genomic_DNA"/>
</dbReference>
<dbReference type="InterPro" id="IPR032308">
    <property type="entry name" value="TDBD"/>
</dbReference>
<reference evidence="7" key="1">
    <citation type="submission" date="2016-11" db="EMBL/GenBank/DDBJ databases">
        <title>The genome of Nicotiana attenuata.</title>
        <authorList>
            <person name="Xu S."/>
            <person name="Brockmoeller T."/>
            <person name="Gaquerel E."/>
            <person name="Navarro A."/>
            <person name="Kuhl H."/>
            <person name="Gase K."/>
            <person name="Ling Z."/>
            <person name="Zhou W."/>
            <person name="Kreitzer C."/>
            <person name="Stanke M."/>
            <person name="Tang H."/>
            <person name="Lyons E."/>
            <person name="Pandey P."/>
            <person name="Pandey S.P."/>
            <person name="Timmermann B."/>
            <person name="Baldwin I.T."/>
        </authorList>
    </citation>
    <scope>NUCLEOTIDE SEQUENCE [LARGE SCALE GENOMIC DNA]</scope>
    <source>
        <strain evidence="7">UT</strain>
    </source>
</reference>
<dbReference type="GO" id="GO:0005634">
    <property type="term" value="C:nucleus"/>
    <property type="evidence" value="ECO:0007669"/>
    <property type="project" value="UniProtKB-SubCell"/>
</dbReference>
<feature type="compositionally biased region" description="Polar residues" evidence="5">
    <location>
        <begin position="148"/>
        <end position="160"/>
    </location>
</feature>
<evidence type="ECO:0000313" key="8">
    <source>
        <dbReference type="Proteomes" id="UP000187609"/>
    </source>
</evidence>
<dbReference type="OMA" id="PVMFGYP"/>
<feature type="compositionally biased region" description="Basic and acidic residues" evidence="5">
    <location>
        <begin position="364"/>
        <end position="391"/>
    </location>
</feature>
<feature type="domain" description="Tify" evidence="6">
    <location>
        <begin position="464"/>
        <end position="487"/>
    </location>
</feature>
<comment type="caution">
    <text evidence="7">The sequence shown here is derived from an EMBL/GenBank/DDBJ whole genome shotgun (WGS) entry which is preliminary data.</text>
</comment>
<proteinExistence type="inferred from homology"/>
<evidence type="ECO:0000256" key="4">
    <source>
        <dbReference type="RuleBase" id="RU369029"/>
    </source>
</evidence>
<comment type="subcellular location">
    <subcellularLocation>
        <location evidence="1 4">Nucleus</location>
    </subcellularLocation>
</comment>
<gene>
    <name evidence="7" type="primary">MC410</name>
    <name evidence="7" type="ORF">A4A49_34502</name>
</gene>
<dbReference type="Gramene" id="OIT23132">
    <property type="protein sequence ID" value="OIT23132"/>
    <property type="gene ID" value="A4A49_34502"/>
</dbReference>
<sequence>MDENDLDLSLGLPCRGGAASEKSKSGSSSDSKVEEVDRDGKVINDFKNFLDGGTSSQKHDSGVGSQRSDSTKHEGNLLSSINVDVDASKKLNSGGFWVQNDSRPVEVEEDKRADVGDKRKNLFRESSQQKKQEREGHHADTHDKTRTSHISITTDEGSTAENEDVADSETVGSTSRQILQHDESSKRFVGSSGLPEVHKELRSVPGSSGVELIGQRRFTISSEKDVKFGNIPYTIPFQGQSINIMNLPYSMPLNSNTVSTASTTSYPVPGMMQVMATTSGDRPGSQPVIPANLPLMFGYSSVQLPTLDKDNLRGVASHLQQLHPSHGRGPLGSDMQKDGPNISQATTSSTIPHKSSDSVQYDGRAIEHVKGNGRQHKAEETSTSRGEEHVKGSNISFRAKDPPEQPRAEAVPSEFSTIRPGLAADLKFGGSGSYPNLPWVSTTGPGPNGRTISGVTYRYSSTQIRIVCACHGSHMSPDDFVRHASEEQTSQEPGTGVSSFPSSNPAASAQS</sequence>
<dbReference type="AlphaFoldDB" id="A0A1J6K3A7"/>
<dbReference type="PANTHER" id="PTHR31413:SF12">
    <property type="entry name" value="AFP HOMOLOG 2"/>
    <property type="match status" value="1"/>
</dbReference>
<accession>A0A1J6K3A7</accession>
<dbReference type="PANTHER" id="PTHR31413">
    <property type="entry name" value="AFP HOMOLOG 2"/>
    <property type="match status" value="1"/>
</dbReference>
<keyword evidence="8" id="KW-1185">Reference proteome</keyword>
<dbReference type="Proteomes" id="UP000187609">
    <property type="component" value="Unassembled WGS sequence"/>
</dbReference>
<dbReference type="GO" id="GO:0045892">
    <property type="term" value="P:negative regulation of DNA-templated transcription"/>
    <property type="evidence" value="ECO:0007669"/>
    <property type="project" value="EnsemblPlants"/>
</dbReference>
<feature type="compositionally biased region" description="Basic and acidic residues" evidence="5">
    <location>
        <begin position="103"/>
        <end position="146"/>
    </location>
</feature>
<keyword evidence="3 4" id="KW-0539">Nucleus</keyword>
<protein>
    <recommendedName>
        <fullName evidence="4">Ninja-family protein</fullName>
    </recommendedName>
    <alternativeName>
        <fullName evidence="4">ABI-binding protein</fullName>
    </alternativeName>
</protein>
<dbReference type="SMR" id="A0A1J6K3A7"/>
<dbReference type="STRING" id="49451.A0A1J6K3A7"/>
<evidence type="ECO:0000259" key="6">
    <source>
        <dbReference type="Pfam" id="PF16135"/>
    </source>
</evidence>